<dbReference type="AlphaFoldDB" id="A0A552EFK1"/>
<dbReference type="PROSITE" id="PS00297">
    <property type="entry name" value="HSP70_1"/>
    <property type="match status" value="1"/>
</dbReference>
<gene>
    <name evidence="10" type="ORF">EWV78_15650</name>
</gene>
<dbReference type="InterPro" id="IPR043129">
    <property type="entry name" value="ATPase_NBD"/>
</dbReference>
<feature type="domain" description="VWFA" evidence="9">
    <location>
        <begin position="520"/>
        <end position="716"/>
    </location>
</feature>
<keyword evidence="5" id="KW-0346">Stress response</keyword>
<evidence type="ECO:0000256" key="8">
    <source>
        <dbReference type="SAM" id="MobiDB-lite"/>
    </source>
</evidence>
<comment type="similarity">
    <text evidence="1 7">Belongs to the heat shock protein 70 family.</text>
</comment>
<protein>
    <submittedName>
        <fullName evidence="10">VWA domain-containing protein</fullName>
    </submittedName>
</protein>
<reference evidence="10 11" key="1">
    <citation type="submission" date="2019-01" db="EMBL/GenBank/DDBJ databases">
        <title>Coherence of Microcystis species and biogeography revealed through population genomics.</title>
        <authorList>
            <person name="Perez-Carrascal O.M."/>
            <person name="Terrat Y."/>
            <person name="Giani A."/>
            <person name="Fortin N."/>
            <person name="Tromas N."/>
            <person name="Shapiro B.J."/>
        </authorList>
    </citation>
    <scope>NUCLEOTIDE SEQUENCE [LARGE SCALE GENOMIC DNA]</scope>
    <source>
        <strain evidence="10">Ma_MB_F_20061100_S20D</strain>
    </source>
</reference>
<evidence type="ECO:0000313" key="11">
    <source>
        <dbReference type="Proteomes" id="UP000315113"/>
    </source>
</evidence>
<keyword evidence="3 7" id="KW-0547">Nucleotide-binding</keyword>
<dbReference type="CDD" id="cd24029">
    <property type="entry name" value="ASKHA_NBD_HSP70_DnaK_HscA_HscC"/>
    <property type="match status" value="1"/>
</dbReference>
<keyword evidence="4 7" id="KW-0067">ATP-binding</keyword>
<comment type="caution">
    <text evidence="10">The sequence shown here is derived from an EMBL/GenBank/DDBJ whole genome shotgun (WGS) entry which is preliminary data.</text>
</comment>
<dbReference type="SUPFAM" id="SSF100920">
    <property type="entry name" value="Heat shock protein 70kD (HSP70), peptide-binding domain"/>
    <property type="match status" value="1"/>
</dbReference>
<dbReference type="SUPFAM" id="SSF53067">
    <property type="entry name" value="Actin-like ATPase domain"/>
    <property type="match status" value="2"/>
</dbReference>
<accession>A0A552EFK1</accession>
<evidence type="ECO:0000259" key="9">
    <source>
        <dbReference type="PROSITE" id="PS50234"/>
    </source>
</evidence>
<evidence type="ECO:0000256" key="6">
    <source>
        <dbReference type="ARBA" id="ARBA00023186"/>
    </source>
</evidence>
<feature type="region of interest" description="Disordered" evidence="8">
    <location>
        <begin position="731"/>
        <end position="756"/>
    </location>
</feature>
<dbReference type="CDD" id="cd00198">
    <property type="entry name" value="vWFA"/>
    <property type="match status" value="1"/>
</dbReference>
<dbReference type="EMBL" id="SFBH01000123">
    <property type="protein sequence ID" value="TRU33278.1"/>
    <property type="molecule type" value="Genomic_DNA"/>
</dbReference>
<dbReference type="Pfam" id="PF00012">
    <property type="entry name" value="HSP70"/>
    <property type="match status" value="1"/>
</dbReference>
<proteinExistence type="inferred from homology"/>
<dbReference type="InterPro" id="IPR029047">
    <property type="entry name" value="HSP70_peptide-bd_sf"/>
</dbReference>
<evidence type="ECO:0000256" key="1">
    <source>
        <dbReference type="ARBA" id="ARBA00007381"/>
    </source>
</evidence>
<organism evidence="10 11">
    <name type="scientific">Microcystis aeruginosa Ma_MB_F_20061100_S20D</name>
    <dbReference type="NCBI Taxonomy" id="2486253"/>
    <lineage>
        <taxon>Bacteria</taxon>
        <taxon>Bacillati</taxon>
        <taxon>Cyanobacteriota</taxon>
        <taxon>Cyanophyceae</taxon>
        <taxon>Oscillatoriophycideae</taxon>
        <taxon>Chroococcales</taxon>
        <taxon>Microcystaceae</taxon>
        <taxon>Microcystis</taxon>
    </lineage>
</organism>
<dbReference type="InterPro" id="IPR013126">
    <property type="entry name" value="Hsp_70_fam"/>
</dbReference>
<dbReference type="SUPFAM" id="SSF53300">
    <property type="entry name" value="vWA-like"/>
    <property type="match status" value="1"/>
</dbReference>
<name>A0A552EFK1_MICAE</name>
<dbReference type="Gene3D" id="3.40.50.410">
    <property type="entry name" value="von Willebrand factor, type A domain"/>
    <property type="match status" value="1"/>
</dbReference>
<dbReference type="Gene3D" id="3.90.640.10">
    <property type="entry name" value="Actin, Chain A, domain 4"/>
    <property type="match status" value="1"/>
</dbReference>
<evidence type="ECO:0000256" key="7">
    <source>
        <dbReference type="RuleBase" id="RU003322"/>
    </source>
</evidence>
<dbReference type="FunFam" id="3.30.420.40:FF:000545">
    <property type="entry name" value="Endoplasmic reticulum chaperone BiP"/>
    <property type="match status" value="1"/>
</dbReference>
<dbReference type="InterPro" id="IPR036465">
    <property type="entry name" value="vWFA_dom_sf"/>
</dbReference>
<dbReference type="PANTHER" id="PTHR19375">
    <property type="entry name" value="HEAT SHOCK PROTEIN 70KDA"/>
    <property type="match status" value="1"/>
</dbReference>
<evidence type="ECO:0000256" key="2">
    <source>
        <dbReference type="ARBA" id="ARBA00022553"/>
    </source>
</evidence>
<dbReference type="FunFam" id="3.90.640.10:FF:000003">
    <property type="entry name" value="Molecular chaperone DnaK"/>
    <property type="match status" value="1"/>
</dbReference>
<sequence>MNNFVGIDLGTTFSVVAYIKDGKPEVIPNNQGKRITPSVIDLGSNPPLVGDDAKEKQALGDEQVYAFFKRDMGNPHALYLENNQEYTPIDLSSMVLSYLKHCAEDFLGQSVTDAVITVPAYFNNMQREATIEAGKKAGFNILRIINEPTAAAIAYGVRPNQNNSKILVYDLGGGTFDVSLVEVTGDELRVIATDGDHILGGKDWDDRILQFLATQFEEDFGVELMGEDFNELMILAEKTKISLSTKQAVKVSVKGGGHQASYEITRQQFEQLTKDLIERTQMLVNIVLDEANLTWKDIEGAVLVGGSTRMPMVREYVEEMSGKPPLSGVNPDEAVALGAAIQAAIDIEAKQQKNPQLFLSGKTQSTETLLLGGVKKSSDVISHSLGMIAVSENGDKYINSIIISKNQPIPSQQTRPYQFRVKKGEENKLEVFMTQGETLDPMSCVYLGNYVFTDIPMVKSRLAIIDITYSYNLSGVVEVSAVERSTQKPLTLTIEPVPLDVPDDRFTKSPQETIVREHLNIYLIFDLSLSMASDSVTVNQLISQPMTVDEFRRTVKRVTQDPQSPIQQSVKAANNFISQCDLTTTSIGIIEFAANSRTALKANQNIRQINRGINNLIPSLQNGINGSGTSANPFNDLLSNFRHTNGLRYGVVLTDGEWQNANAAIQTAKRCHEKGIEIIAIGFGDANREFLRQISSRDDLSFFTDLNQLTETFSTIAQELTESGGQIRLETTTRPQETEPINSEPNQKSNNWLKFW</sequence>
<dbReference type="PROSITE" id="PS00329">
    <property type="entry name" value="HSP70_2"/>
    <property type="match status" value="1"/>
</dbReference>
<dbReference type="InterPro" id="IPR002035">
    <property type="entry name" value="VWF_A"/>
</dbReference>
<dbReference type="Pfam" id="PF00092">
    <property type="entry name" value="VWA"/>
    <property type="match status" value="1"/>
</dbReference>
<evidence type="ECO:0000256" key="5">
    <source>
        <dbReference type="ARBA" id="ARBA00023016"/>
    </source>
</evidence>
<dbReference type="PROSITE" id="PS50234">
    <property type="entry name" value="VWFA"/>
    <property type="match status" value="1"/>
</dbReference>
<dbReference type="Gene3D" id="3.30.420.40">
    <property type="match status" value="2"/>
</dbReference>
<dbReference type="Proteomes" id="UP000315113">
    <property type="component" value="Unassembled WGS sequence"/>
</dbReference>
<keyword evidence="2" id="KW-0597">Phosphoprotein</keyword>
<dbReference type="Gene3D" id="2.60.34.10">
    <property type="entry name" value="Substrate Binding Domain Of DNAk, Chain A, domain 1"/>
    <property type="match status" value="1"/>
</dbReference>
<evidence type="ECO:0000256" key="4">
    <source>
        <dbReference type="ARBA" id="ARBA00022840"/>
    </source>
</evidence>
<dbReference type="SMART" id="SM00327">
    <property type="entry name" value="VWA"/>
    <property type="match status" value="1"/>
</dbReference>
<evidence type="ECO:0000313" key="10">
    <source>
        <dbReference type="EMBL" id="TRU33278.1"/>
    </source>
</evidence>
<keyword evidence="6" id="KW-0143">Chaperone</keyword>
<evidence type="ECO:0000256" key="3">
    <source>
        <dbReference type="ARBA" id="ARBA00022741"/>
    </source>
</evidence>
<dbReference type="GO" id="GO:0140662">
    <property type="term" value="F:ATP-dependent protein folding chaperone"/>
    <property type="evidence" value="ECO:0007669"/>
    <property type="project" value="InterPro"/>
</dbReference>
<dbReference type="InterPro" id="IPR018181">
    <property type="entry name" value="Heat_shock_70_CS"/>
</dbReference>
<dbReference type="PRINTS" id="PR00301">
    <property type="entry name" value="HEATSHOCK70"/>
</dbReference>
<dbReference type="GO" id="GO:0005524">
    <property type="term" value="F:ATP binding"/>
    <property type="evidence" value="ECO:0007669"/>
    <property type="project" value="UniProtKB-KW"/>
</dbReference>